<dbReference type="InterPro" id="IPR051320">
    <property type="entry name" value="Viral_Replic_Matur_Polypro"/>
</dbReference>
<dbReference type="InterPro" id="IPR043502">
    <property type="entry name" value="DNA/RNA_pol_sf"/>
</dbReference>
<proteinExistence type="predicted"/>
<accession>A7TTB2</accession>
<dbReference type="OrthoDB" id="4096693at2759"/>
<dbReference type="Proteomes" id="UP000000267">
    <property type="component" value="Unassembled WGS sequence"/>
</dbReference>
<dbReference type="EMBL" id="DS480556">
    <property type="protein sequence ID" value="EDO14494.1"/>
    <property type="molecule type" value="Genomic_DNA"/>
</dbReference>
<dbReference type="Pfam" id="PF00078">
    <property type="entry name" value="RVT_1"/>
    <property type="match status" value="1"/>
</dbReference>
<dbReference type="OMA" id="ENCAWIS"/>
<dbReference type="InterPro" id="IPR043128">
    <property type="entry name" value="Rev_trsase/Diguanyl_cyclase"/>
</dbReference>
<dbReference type="Gene3D" id="3.30.70.270">
    <property type="match status" value="2"/>
</dbReference>
<protein>
    <submittedName>
        <fullName evidence="2">Tkp3 protein</fullName>
    </submittedName>
</protein>
<gene>
    <name evidence="2" type="ORF">Kpol_250p3</name>
</gene>
<dbReference type="InParanoid" id="A7TTB2"/>
<dbReference type="SUPFAM" id="SSF56672">
    <property type="entry name" value="DNA/RNA polymerases"/>
    <property type="match status" value="1"/>
</dbReference>
<dbReference type="PhylomeDB" id="A7TTB2"/>
<evidence type="ECO:0000313" key="3">
    <source>
        <dbReference type="Proteomes" id="UP000000267"/>
    </source>
</evidence>
<dbReference type="PROSITE" id="PS50878">
    <property type="entry name" value="RT_POL"/>
    <property type="match status" value="1"/>
</dbReference>
<sequence length="219" mass="24867">MPYGLASAPYWWGEFIQRIIDEISTSTSTVIRYYYDDIIIASKSVTDHHQIVLKLFQALKKNGLSISEEKLQLASDKVTFLGYEISADRIAIEPSKIEAIRKWELPTTKESILKLVGFINYLRNFIPEASEHLRPFYAMIDPKIHTTLPHVKEITHTSTPPLNHLKEWIARSLTLKLFDPTAPTVIFSDASLTGGASIIFQPEIHNNKQTPISNYITLG</sequence>
<dbReference type="AlphaFoldDB" id="A7TTB2"/>
<organism evidence="3">
    <name type="scientific">Vanderwaltozyma polyspora (strain ATCC 22028 / DSM 70294 / BCRC 21397 / CBS 2163 / NBRC 10782 / NRRL Y-8283 / UCD 57-17)</name>
    <name type="common">Kluyveromyces polysporus</name>
    <dbReference type="NCBI Taxonomy" id="436907"/>
    <lineage>
        <taxon>Eukaryota</taxon>
        <taxon>Fungi</taxon>
        <taxon>Dikarya</taxon>
        <taxon>Ascomycota</taxon>
        <taxon>Saccharomycotina</taxon>
        <taxon>Saccharomycetes</taxon>
        <taxon>Saccharomycetales</taxon>
        <taxon>Saccharomycetaceae</taxon>
        <taxon>Vanderwaltozyma</taxon>
    </lineage>
</organism>
<evidence type="ECO:0000313" key="2">
    <source>
        <dbReference type="EMBL" id="EDO14494.1"/>
    </source>
</evidence>
<dbReference type="eggNOG" id="KOG0017">
    <property type="taxonomic scope" value="Eukaryota"/>
</dbReference>
<dbReference type="RefSeq" id="XP_001642352.1">
    <property type="nucleotide sequence ID" value="XM_001642302.1"/>
</dbReference>
<reference evidence="2 3" key="1">
    <citation type="journal article" date="2007" name="Proc. Natl. Acad. Sci. U.S.A.">
        <title>Independent sorting-out of thousands of duplicated gene pairs in two yeast species descended from a whole-genome duplication.</title>
        <authorList>
            <person name="Scannell D.R."/>
            <person name="Frank A.C."/>
            <person name="Conant G.C."/>
            <person name="Byrne K.P."/>
            <person name="Woolfit M."/>
            <person name="Wolfe K.H."/>
        </authorList>
    </citation>
    <scope>NUCLEOTIDE SEQUENCE [LARGE SCALE GENOMIC DNA]</scope>
    <source>
        <strain evidence="3">ATCC 22028 / DSM 70294 / BCRC 21397 / CBS 2163 / NBRC 10782 / NRRL Y-8283 / UCD 57-17</strain>
    </source>
</reference>
<name>A7TTB2_VANPO</name>
<dbReference type="GeneID" id="5542490"/>
<dbReference type="STRING" id="436907.A7TTB2"/>
<evidence type="ECO:0000259" key="1">
    <source>
        <dbReference type="PROSITE" id="PS50878"/>
    </source>
</evidence>
<keyword evidence="3" id="KW-1185">Reference proteome</keyword>
<dbReference type="PANTHER" id="PTHR33064:SF37">
    <property type="entry name" value="RIBONUCLEASE H"/>
    <property type="match status" value="1"/>
</dbReference>
<feature type="domain" description="Reverse transcriptase" evidence="1">
    <location>
        <begin position="1"/>
        <end position="85"/>
    </location>
</feature>
<dbReference type="HOGENOM" id="CLU_1262367_0_0_1"/>
<dbReference type="KEGG" id="vpo:Kpol_250p3"/>
<dbReference type="PANTHER" id="PTHR33064">
    <property type="entry name" value="POL PROTEIN"/>
    <property type="match status" value="1"/>
</dbReference>
<dbReference type="InterPro" id="IPR000477">
    <property type="entry name" value="RT_dom"/>
</dbReference>